<dbReference type="Pfam" id="PF00722">
    <property type="entry name" value="Glyco_hydro_16"/>
    <property type="match status" value="1"/>
</dbReference>
<dbReference type="GO" id="GO:0004553">
    <property type="term" value="F:hydrolase activity, hydrolyzing O-glycosyl compounds"/>
    <property type="evidence" value="ECO:0007669"/>
    <property type="project" value="InterPro"/>
</dbReference>
<dbReference type="PANTHER" id="PTHR10963">
    <property type="entry name" value="GLYCOSYL HYDROLASE-RELATED"/>
    <property type="match status" value="1"/>
</dbReference>
<comment type="similarity">
    <text evidence="1">Belongs to the glycosyl hydrolase 16 family.</text>
</comment>
<name>A0A6N4V8B5_9MYCO</name>
<evidence type="ECO:0000259" key="3">
    <source>
        <dbReference type="PROSITE" id="PS51762"/>
    </source>
</evidence>
<sequence>MKFGARRAVAALSVLGLCGCAMHDTIGHAQPAGPVAVFSDDFTGPAGTPPGGPWRFDTGGGGWGNNEVQVYTDDPGNVSLDGAGHLAIVARGDADGSNITSARVTTKGTVEFTSGRAEARIALPAGAGLHPAFWLLGSDVDQVGWPASGEIDVIETLNLADEYHTGVHVPRQGSARGQEISASGPAPFPLAGEFHTYWVEKTPGRIVTGIDDLTLFTVTPADLAPESTWVFDGPVFLLLNVAVGGNWPGPPDLTTPNPSTMLVDWVRVSAL</sequence>
<reference evidence="4 5" key="1">
    <citation type="journal article" date="2019" name="Emerg. Microbes Infect.">
        <title>Comprehensive subspecies identification of 175 nontuberculous mycobacteria species based on 7547 genomic profiles.</title>
        <authorList>
            <person name="Matsumoto Y."/>
            <person name="Kinjo T."/>
            <person name="Motooka D."/>
            <person name="Nabeya D."/>
            <person name="Jung N."/>
            <person name="Uechi K."/>
            <person name="Horii T."/>
            <person name="Iida T."/>
            <person name="Fujita J."/>
            <person name="Nakamura S."/>
        </authorList>
    </citation>
    <scope>NUCLEOTIDE SEQUENCE [LARGE SCALE GENOMIC DNA]</scope>
    <source>
        <strain evidence="4 5">JCM 12603</strain>
    </source>
</reference>
<dbReference type="InterPro" id="IPR050546">
    <property type="entry name" value="Glycosyl_Hydrlase_16"/>
</dbReference>
<dbReference type="CDD" id="cd08023">
    <property type="entry name" value="GH16_laminarinase_like"/>
    <property type="match status" value="1"/>
</dbReference>
<dbReference type="GO" id="GO:0005975">
    <property type="term" value="P:carbohydrate metabolic process"/>
    <property type="evidence" value="ECO:0007669"/>
    <property type="project" value="InterPro"/>
</dbReference>
<dbReference type="PANTHER" id="PTHR10963:SF55">
    <property type="entry name" value="GLYCOSIDE HYDROLASE FAMILY 16 PROTEIN"/>
    <property type="match status" value="1"/>
</dbReference>
<dbReference type="AlphaFoldDB" id="A0A6N4V8B5"/>
<dbReference type="KEGG" id="mpof:MPOR_29980"/>
<dbReference type="SUPFAM" id="SSF49899">
    <property type="entry name" value="Concanavalin A-like lectins/glucanases"/>
    <property type="match status" value="1"/>
</dbReference>
<feature type="chain" id="PRO_5038599937" evidence="2">
    <location>
        <begin position="24"/>
        <end position="271"/>
    </location>
</feature>
<evidence type="ECO:0000256" key="1">
    <source>
        <dbReference type="ARBA" id="ARBA00006865"/>
    </source>
</evidence>
<dbReference type="PROSITE" id="PS51257">
    <property type="entry name" value="PROKAR_LIPOPROTEIN"/>
    <property type="match status" value="1"/>
</dbReference>
<protein>
    <submittedName>
        <fullName evidence="4">Hydrolase</fullName>
    </submittedName>
</protein>
<dbReference type="InterPro" id="IPR013320">
    <property type="entry name" value="ConA-like_dom_sf"/>
</dbReference>
<proteinExistence type="inferred from homology"/>
<evidence type="ECO:0000313" key="5">
    <source>
        <dbReference type="Proteomes" id="UP000466785"/>
    </source>
</evidence>
<organism evidence="4 5">
    <name type="scientific">Mycolicibacterium poriferae</name>
    <dbReference type="NCBI Taxonomy" id="39694"/>
    <lineage>
        <taxon>Bacteria</taxon>
        <taxon>Bacillati</taxon>
        <taxon>Actinomycetota</taxon>
        <taxon>Actinomycetes</taxon>
        <taxon>Mycobacteriales</taxon>
        <taxon>Mycobacteriaceae</taxon>
        <taxon>Mycolicibacterium</taxon>
    </lineage>
</organism>
<dbReference type="Proteomes" id="UP000466785">
    <property type="component" value="Chromosome"/>
</dbReference>
<feature type="domain" description="GH16" evidence="3">
    <location>
        <begin position="28"/>
        <end position="271"/>
    </location>
</feature>
<dbReference type="PROSITE" id="PS51762">
    <property type="entry name" value="GH16_2"/>
    <property type="match status" value="1"/>
</dbReference>
<dbReference type="Gene3D" id="2.60.120.200">
    <property type="match status" value="1"/>
</dbReference>
<evidence type="ECO:0000256" key="2">
    <source>
        <dbReference type="SAM" id="SignalP"/>
    </source>
</evidence>
<keyword evidence="5" id="KW-1185">Reference proteome</keyword>
<accession>A0A6N4V8B5</accession>
<dbReference type="InterPro" id="IPR000757">
    <property type="entry name" value="Beta-glucanase-like"/>
</dbReference>
<feature type="signal peptide" evidence="2">
    <location>
        <begin position="1"/>
        <end position="23"/>
    </location>
</feature>
<dbReference type="RefSeq" id="WP_163675003.1">
    <property type="nucleotide sequence ID" value="NZ_AP022570.1"/>
</dbReference>
<evidence type="ECO:0000313" key="4">
    <source>
        <dbReference type="EMBL" id="BBX51972.1"/>
    </source>
</evidence>
<dbReference type="EMBL" id="AP022570">
    <property type="protein sequence ID" value="BBX51972.1"/>
    <property type="molecule type" value="Genomic_DNA"/>
</dbReference>
<gene>
    <name evidence="4" type="ORF">MPOR_29980</name>
</gene>
<keyword evidence="2" id="KW-0732">Signal</keyword>
<keyword evidence="4" id="KW-0378">Hydrolase</keyword>